<feature type="domain" description="Calcineurin-like phosphoesterase" evidence="2">
    <location>
        <begin position="58"/>
        <end position="241"/>
    </location>
</feature>
<feature type="transmembrane region" description="Helical" evidence="1">
    <location>
        <begin position="12"/>
        <end position="32"/>
    </location>
</feature>
<dbReference type="Pfam" id="PF00149">
    <property type="entry name" value="Metallophos"/>
    <property type="match status" value="1"/>
</dbReference>
<dbReference type="Proteomes" id="UP000188184">
    <property type="component" value="Plasmid unnamed1"/>
</dbReference>
<gene>
    <name evidence="3" type="ORF">B0X71_18985</name>
</gene>
<sequence length="309" mass="33498">MKNEGDRVTNVFRNIALSLALALVLLIVYGLIEPQLLDVEEEEAGIPNLPEEWEGQEIAVLADFQIGMWLDNKSTVEEAITEIVERDPSAVLLLGDYIYKPEDQSEQEVAQAIEVLQPLGEAEIPVYAVLGNHDYGLKKKDGNPAPEAAERMRNALEALEIQILHNEAVTLDAEGAVLPEGESGLFIAGIGSRWADADEPAEALANIPAEAPRVFMMHNPNSFEEFPADAAPLAVAGHTHGGQISIPGLPEWSWVALTSEEPVHVDGWIDGYGAPGNRLYVNRGIGMSAVPIRINAKPELTIFTLTASE</sequence>
<dbReference type="EMBL" id="CP019641">
    <property type="protein sequence ID" value="AQQ55267.1"/>
    <property type="molecule type" value="Genomic_DNA"/>
</dbReference>
<evidence type="ECO:0000259" key="2">
    <source>
        <dbReference type="Pfam" id="PF00149"/>
    </source>
</evidence>
<evidence type="ECO:0000256" key="1">
    <source>
        <dbReference type="SAM" id="Phobius"/>
    </source>
</evidence>
<evidence type="ECO:0000313" key="3">
    <source>
        <dbReference type="EMBL" id="AQQ55267.1"/>
    </source>
</evidence>
<organism evidence="3 4">
    <name type="scientific">Planococcus lenghuensis</name>
    <dbReference type="NCBI Taxonomy" id="2213202"/>
    <lineage>
        <taxon>Bacteria</taxon>
        <taxon>Bacillati</taxon>
        <taxon>Bacillota</taxon>
        <taxon>Bacilli</taxon>
        <taxon>Bacillales</taxon>
        <taxon>Caryophanaceae</taxon>
        <taxon>Planococcus</taxon>
    </lineage>
</organism>
<dbReference type="OrthoDB" id="9780884at2"/>
<dbReference type="Gene3D" id="3.60.21.10">
    <property type="match status" value="1"/>
</dbReference>
<keyword evidence="1" id="KW-0472">Membrane</keyword>
<keyword evidence="1" id="KW-0812">Transmembrane</keyword>
<keyword evidence="4" id="KW-1185">Reference proteome</keyword>
<dbReference type="InterPro" id="IPR051158">
    <property type="entry name" value="Metallophosphoesterase_sf"/>
</dbReference>
<keyword evidence="1" id="KW-1133">Transmembrane helix</keyword>
<reference evidence="3 4" key="1">
    <citation type="submission" date="2017-02" db="EMBL/GenBank/DDBJ databases">
        <title>The complete genomic sequence of a novel cold adapted crude oil-degrading bacterium Planococcus qaidamina Y42.</title>
        <authorList>
            <person name="Yang R."/>
        </authorList>
    </citation>
    <scope>NUCLEOTIDE SEQUENCE [LARGE SCALE GENOMIC DNA]</scope>
    <source>
        <strain evidence="3 4">Y42</strain>
        <plasmid evidence="3 4">unnamed1</plasmid>
    </source>
</reference>
<protein>
    <submittedName>
        <fullName evidence="3">Metallophosphoesterase</fullName>
    </submittedName>
</protein>
<dbReference type="PANTHER" id="PTHR31302:SF0">
    <property type="entry name" value="TRANSMEMBRANE PROTEIN WITH METALLOPHOSPHOESTERASE DOMAIN"/>
    <property type="match status" value="1"/>
</dbReference>
<proteinExistence type="predicted"/>
<dbReference type="PANTHER" id="PTHR31302">
    <property type="entry name" value="TRANSMEMBRANE PROTEIN WITH METALLOPHOSPHOESTERASE DOMAIN-RELATED"/>
    <property type="match status" value="1"/>
</dbReference>
<dbReference type="AlphaFoldDB" id="A0A1Q2L597"/>
<dbReference type="KEGG" id="pmar:B0X71_18985"/>
<dbReference type="InterPro" id="IPR029052">
    <property type="entry name" value="Metallo-depent_PP-like"/>
</dbReference>
<dbReference type="InterPro" id="IPR004843">
    <property type="entry name" value="Calcineurin-like_PHP"/>
</dbReference>
<accession>A0A1Q2L597</accession>
<geneLocation type="plasmid" evidence="3 4">
    <name>unnamed1</name>
</geneLocation>
<evidence type="ECO:0000313" key="4">
    <source>
        <dbReference type="Proteomes" id="UP000188184"/>
    </source>
</evidence>
<keyword evidence="3" id="KW-0614">Plasmid</keyword>
<dbReference type="SUPFAM" id="SSF56300">
    <property type="entry name" value="Metallo-dependent phosphatases"/>
    <property type="match status" value="1"/>
</dbReference>
<name>A0A1Q2L597_9BACL</name>
<dbReference type="GO" id="GO:0016787">
    <property type="term" value="F:hydrolase activity"/>
    <property type="evidence" value="ECO:0007669"/>
    <property type="project" value="InterPro"/>
</dbReference>